<keyword evidence="2" id="KW-1185">Reference proteome</keyword>
<dbReference type="RefSeq" id="WP_143021881.1">
    <property type="nucleotide sequence ID" value="NZ_FNDQ01000014.1"/>
</dbReference>
<dbReference type="EMBL" id="FNDQ01000014">
    <property type="protein sequence ID" value="SDH76527.1"/>
    <property type="molecule type" value="Genomic_DNA"/>
</dbReference>
<gene>
    <name evidence="1" type="ORF">SAMN05421818_11419</name>
</gene>
<dbReference type="SUPFAM" id="SSF82185">
    <property type="entry name" value="Histone H3 K4-specific methyltransferase SET7/9 N-terminal domain"/>
    <property type="match status" value="1"/>
</dbReference>
<dbReference type="STRING" id="702745.SAMN05421818_11419"/>
<protein>
    <submittedName>
        <fullName evidence="1">Antitoxin component YwqK of the YwqJK toxin-antitoxin module</fullName>
    </submittedName>
</protein>
<reference evidence="2" key="1">
    <citation type="submission" date="2016-10" db="EMBL/GenBank/DDBJ databases">
        <authorList>
            <person name="Varghese N."/>
            <person name="Submissions S."/>
        </authorList>
    </citation>
    <scope>NUCLEOTIDE SEQUENCE [LARGE SCALE GENOMIC DNA]</scope>
    <source>
        <strain evidence="2">DSM 23313</strain>
    </source>
</reference>
<dbReference type="AlphaFoldDB" id="A0A1G8F374"/>
<proteinExistence type="predicted"/>
<sequence>MLKKIFPLALLFTSSMFGQVAKDTLWVDSFDYKVAKKEAKAFKLIKPIKGQELSIIETFDAKTKKIQTKGKGIVQDDSSILYSGNVENFSPQGKLESTYVYDNNGQLIKINSINQFTGEKYEGTFQDGSLYNGEVFQRWSNVFIKMKAVDGLFREYEIINPANAKNRQAFIFDEENVITEEQFYDVNGALTHSASYENGSPYNGTASAINYEKFGVKEINIYEDGNLVGNKSFYSTGQTKSEAVINSDLRVENFFAKNGQKLGEYKLRYSDAEYVGEQEGIIYYFNYNGNEDDIASAYHFENNTIRKVDEYYVNTKNNSLKAVTNYKEDGSIEKTVYYNENGTVKGQLTYDEYGYNPYEGLYVEDNATTLYKEGKIVERTSFYENGKVFEKRKGDTTVFYDKKGKELGRVTQGIDPYYELETYIDGSVYTLFDDEISQITSYKKGEMTYSATFDVENGKSVMLSETFYAFGSISKIVSYYPTGGKYKVSNYNTQAFSIEPATETYYDKAGKEIGAYNFDTKTGTYYEFSDKGVITQIAKFNAGTPVYSKKYAPVTRDMFETNPKYYLQSEIDYTKQGKFYDVKGKLVSTVTYKNNAPYNGTTYVIDEYTMTETVYKNGQKVGVESVYYYSYDSENEGNTIASKTYYENGEKVKIEEFLQGELQSSGEYKDDVLHGMYYSYDEEGNEVSRVQYSEGMPYQGVLTEQTWNAVTTSTYSNGELKEIIYNDLTTGVVLATDTYVNAETLNRTIVDAEGNTVYKYTLKENNLDGLCQYFEKGKVKYKATFKEGILQEGTVAVQDLNYATDSYTYAEEAKDNFTVLDLKKNKLKVTIYKQESNEKIYDMEVKIKKADISVDPILSKKIDPTNLYPANELFSTATYW</sequence>
<evidence type="ECO:0000313" key="1">
    <source>
        <dbReference type="EMBL" id="SDH76527.1"/>
    </source>
</evidence>
<dbReference type="Proteomes" id="UP000243588">
    <property type="component" value="Unassembled WGS sequence"/>
</dbReference>
<evidence type="ECO:0000313" key="2">
    <source>
        <dbReference type="Proteomes" id="UP000243588"/>
    </source>
</evidence>
<accession>A0A1G8F374</accession>
<organism evidence="1 2">
    <name type="scientific">Myroides phaeus</name>
    <dbReference type="NCBI Taxonomy" id="702745"/>
    <lineage>
        <taxon>Bacteria</taxon>
        <taxon>Pseudomonadati</taxon>
        <taxon>Bacteroidota</taxon>
        <taxon>Flavobacteriia</taxon>
        <taxon>Flavobacteriales</taxon>
        <taxon>Flavobacteriaceae</taxon>
        <taxon>Myroides</taxon>
    </lineage>
</organism>
<name>A0A1G8F374_9FLAO</name>